<evidence type="ECO:0000313" key="3">
    <source>
        <dbReference type="Proteomes" id="UP001153069"/>
    </source>
</evidence>
<keyword evidence="3" id="KW-1185">Reference proteome</keyword>
<dbReference type="EMBL" id="CAICTM010000621">
    <property type="protein sequence ID" value="CAB9513932.1"/>
    <property type="molecule type" value="Genomic_DNA"/>
</dbReference>
<proteinExistence type="predicted"/>
<evidence type="ECO:0000313" key="2">
    <source>
        <dbReference type="EMBL" id="CAB9513932.1"/>
    </source>
</evidence>
<name>A0A9N8E3P8_9STRA</name>
<dbReference type="AlphaFoldDB" id="A0A9N8E3P8"/>
<feature type="compositionally biased region" description="Polar residues" evidence="1">
    <location>
        <begin position="57"/>
        <end position="70"/>
    </location>
</feature>
<evidence type="ECO:0000256" key="1">
    <source>
        <dbReference type="SAM" id="MobiDB-lite"/>
    </source>
</evidence>
<sequence>MNSDSVQGRNGGFSSQTDNNMTLVQLFQNTDTSHREEANRGTLVNPPGPSADFNLPSLPQSSTPNFGTSSGMDSMDLTCFGMSSAHEKPSVGTNTTATRLSSILNTAMKILEDADGLFDPEPFGGEHGWAAHDIVAASSFTNDMESGF</sequence>
<comment type="caution">
    <text evidence="2">The sequence shown here is derived from an EMBL/GenBank/DDBJ whole genome shotgun (WGS) entry which is preliminary data.</text>
</comment>
<feature type="compositionally biased region" description="Polar residues" evidence="1">
    <location>
        <begin position="1"/>
        <end position="31"/>
    </location>
</feature>
<gene>
    <name evidence="2" type="ORF">SEMRO_622_G176960.1</name>
</gene>
<organism evidence="2 3">
    <name type="scientific">Seminavis robusta</name>
    <dbReference type="NCBI Taxonomy" id="568900"/>
    <lineage>
        <taxon>Eukaryota</taxon>
        <taxon>Sar</taxon>
        <taxon>Stramenopiles</taxon>
        <taxon>Ochrophyta</taxon>
        <taxon>Bacillariophyta</taxon>
        <taxon>Bacillariophyceae</taxon>
        <taxon>Bacillariophycidae</taxon>
        <taxon>Naviculales</taxon>
        <taxon>Naviculaceae</taxon>
        <taxon>Seminavis</taxon>
    </lineage>
</organism>
<protein>
    <submittedName>
        <fullName evidence="2">Uncharacterized protein</fullName>
    </submittedName>
</protein>
<accession>A0A9N8E3P8</accession>
<reference evidence="2" key="1">
    <citation type="submission" date="2020-06" db="EMBL/GenBank/DDBJ databases">
        <authorList>
            <consortium name="Plant Systems Biology data submission"/>
        </authorList>
    </citation>
    <scope>NUCLEOTIDE SEQUENCE</scope>
    <source>
        <strain evidence="2">D6</strain>
    </source>
</reference>
<feature type="region of interest" description="Disordered" evidence="1">
    <location>
        <begin position="1"/>
        <end position="70"/>
    </location>
</feature>
<dbReference type="Proteomes" id="UP001153069">
    <property type="component" value="Unassembled WGS sequence"/>
</dbReference>